<feature type="domain" description="DUF4397" evidence="1">
    <location>
        <begin position="421"/>
        <end position="532"/>
    </location>
</feature>
<evidence type="ECO:0000313" key="3">
    <source>
        <dbReference type="Proteomes" id="UP000034883"/>
    </source>
</evidence>
<evidence type="ECO:0000259" key="1">
    <source>
        <dbReference type="Pfam" id="PF14344"/>
    </source>
</evidence>
<name>A0A0F6YLK7_9BACT</name>
<organism evidence="2 3">
    <name type="scientific">Sandaracinus amylolyticus</name>
    <dbReference type="NCBI Taxonomy" id="927083"/>
    <lineage>
        <taxon>Bacteria</taxon>
        <taxon>Pseudomonadati</taxon>
        <taxon>Myxococcota</taxon>
        <taxon>Polyangia</taxon>
        <taxon>Polyangiales</taxon>
        <taxon>Sandaracinaceae</taxon>
        <taxon>Sandaracinus</taxon>
    </lineage>
</organism>
<accession>A0A0F6YLK7</accession>
<dbReference type="KEGG" id="samy:DB32_006725"/>
<dbReference type="Proteomes" id="UP000034883">
    <property type="component" value="Chromosome"/>
</dbReference>
<dbReference type="InterPro" id="IPR025510">
    <property type="entry name" value="DUF4397"/>
</dbReference>
<feature type="domain" description="DUF4397" evidence="1">
    <location>
        <begin position="14"/>
        <end position="130"/>
    </location>
</feature>
<dbReference type="AlphaFoldDB" id="A0A0F6YLK7"/>
<sequence length="624" mass="64019">MLASCGDDSPETALRVVHLSADAPRIDVFVDGEGPIVSGVAFAEGSDAIHVAPGDRDVQIAAAGDGADEAVVTLSGVSIADGRRYTAVAFGALARVQASVVEDDASGIASGETRVRVIHAAEGVGTVDLYVVPGTGAPEPLAENLRYGGASDPVDLEAGALVVGIDLDDDATPDRLFAIDALPERAVVNVFTAVDDEGTPFLLVQGPDDTERVDALRQRLRVVHLGPDAPSITPLVGDAALDPIAFGASTDYVDLAGGEAALELTTDGTSATSVLSVPLRLEQGRTYTAVAIGALASLDAVVFEDDTAGLSPIDVRVRAIHAAPTLGTVDVYAVAADGQTESLLSDVEFGDAAEPFDLPYGAYTLGIDRDDDATPDLYFSLPELEGGALANLYFAQDAEGDALVLAQLEGATTTRVDPSQSDVRVLHLSRDAPNVDVYAGSAVAAVTDLAFKAQSSVISVPSGALSIAVAATGSPTPLLDTDVRVMPGRAYTVVVYDDLASIDVVALEDDAAGLSSSNIRVPITHVAPGVTRGDVYELLGGGTTFGTQLVDDFGFGETEAPVDLPAGTYTIGFDAEADGDVQAIFDLPLLTPGTYARAYVFQEASGSVGVLVQLRSSVVVVPAR</sequence>
<proteinExistence type="predicted"/>
<dbReference type="Pfam" id="PF14344">
    <property type="entry name" value="DUF4397"/>
    <property type="match status" value="3"/>
</dbReference>
<dbReference type="EMBL" id="CP011125">
    <property type="protein sequence ID" value="AKF09576.1"/>
    <property type="molecule type" value="Genomic_DNA"/>
</dbReference>
<protein>
    <recommendedName>
        <fullName evidence="1">DUF4397 domain-containing protein</fullName>
    </recommendedName>
</protein>
<gene>
    <name evidence="2" type="ORF">DB32_006725</name>
</gene>
<dbReference type="STRING" id="927083.DB32_006725"/>
<feature type="domain" description="DUF4397" evidence="1">
    <location>
        <begin position="227"/>
        <end position="332"/>
    </location>
</feature>
<keyword evidence="3" id="KW-1185">Reference proteome</keyword>
<evidence type="ECO:0000313" key="2">
    <source>
        <dbReference type="EMBL" id="AKF09576.1"/>
    </source>
</evidence>
<reference evidence="2 3" key="1">
    <citation type="submission" date="2015-03" db="EMBL/GenBank/DDBJ databases">
        <title>Genome assembly of Sandaracinus amylolyticus DSM 53668.</title>
        <authorList>
            <person name="Sharma G."/>
            <person name="Subramanian S."/>
        </authorList>
    </citation>
    <scope>NUCLEOTIDE SEQUENCE [LARGE SCALE GENOMIC DNA]</scope>
    <source>
        <strain evidence="2 3">DSM 53668</strain>
    </source>
</reference>